<dbReference type="EMBL" id="JACXWY010000011">
    <property type="protein sequence ID" value="MBD3847571.1"/>
    <property type="molecule type" value="Genomic_DNA"/>
</dbReference>
<dbReference type="Proteomes" id="UP000619295">
    <property type="component" value="Unassembled WGS sequence"/>
</dbReference>
<dbReference type="AlphaFoldDB" id="A0A927I1G3"/>
<proteinExistence type="predicted"/>
<reference evidence="2" key="1">
    <citation type="submission" date="2020-09" db="EMBL/GenBank/DDBJ databases">
        <title>Bosea spartocytisi sp. nov. a root nodule endophyte of Spartocytisus supranubius in the high mountain ecosystem fo the Teide National Park (Canary Islands, Spain).</title>
        <authorList>
            <person name="Pulido-Suarez L."/>
            <person name="Peix A."/>
            <person name="Igual J.M."/>
            <person name="Socas-Perez N."/>
            <person name="Velazquez E."/>
            <person name="Flores-Felix J.D."/>
            <person name="Leon-Barrios M."/>
        </authorList>
    </citation>
    <scope>NUCLEOTIDE SEQUENCE</scope>
    <source>
        <strain evidence="2">SSUT16</strain>
    </source>
</reference>
<keyword evidence="3" id="KW-1185">Reference proteome</keyword>
<evidence type="ECO:0000256" key="1">
    <source>
        <dbReference type="SAM" id="MobiDB-lite"/>
    </source>
</evidence>
<gene>
    <name evidence="2" type="ORF">IED13_17870</name>
</gene>
<feature type="region of interest" description="Disordered" evidence="1">
    <location>
        <begin position="23"/>
        <end position="46"/>
    </location>
</feature>
<name>A0A927I1G3_9HYPH</name>
<dbReference type="RefSeq" id="WP_191124954.1">
    <property type="nucleotide sequence ID" value="NZ_JACXWY010000011.1"/>
</dbReference>
<comment type="caution">
    <text evidence="2">The sequence shown here is derived from an EMBL/GenBank/DDBJ whole genome shotgun (WGS) entry which is preliminary data.</text>
</comment>
<evidence type="ECO:0008006" key="4">
    <source>
        <dbReference type="Google" id="ProtNLM"/>
    </source>
</evidence>
<accession>A0A927I1G3</accession>
<evidence type="ECO:0000313" key="2">
    <source>
        <dbReference type="EMBL" id="MBD3847571.1"/>
    </source>
</evidence>
<sequence length="46" mass="5111">MVKATDDCSLRFTEEQLISMLNEQDAGAAKADVRRKRGVSSARQLN</sequence>
<organism evidence="2 3">
    <name type="scientific">Bosea spartocytisi</name>
    <dbReference type="NCBI Taxonomy" id="2773451"/>
    <lineage>
        <taxon>Bacteria</taxon>
        <taxon>Pseudomonadati</taxon>
        <taxon>Pseudomonadota</taxon>
        <taxon>Alphaproteobacteria</taxon>
        <taxon>Hyphomicrobiales</taxon>
        <taxon>Boseaceae</taxon>
        <taxon>Bosea</taxon>
    </lineage>
</organism>
<evidence type="ECO:0000313" key="3">
    <source>
        <dbReference type="Proteomes" id="UP000619295"/>
    </source>
</evidence>
<protein>
    <recommendedName>
        <fullName evidence="4">Transposase</fullName>
    </recommendedName>
</protein>